<comment type="caution">
    <text evidence="7">The sequence shown here is derived from an EMBL/GenBank/DDBJ whole genome shotgun (WGS) entry which is preliminary data.</text>
</comment>
<protein>
    <recommendedName>
        <fullName evidence="6">RNA polymerase sigma factor SigI</fullName>
    </recommendedName>
</protein>
<organism evidence="7 8">
    <name type="scientific">Clostridium saudiense</name>
    <dbReference type="NCBI Taxonomy" id="1414720"/>
    <lineage>
        <taxon>Bacteria</taxon>
        <taxon>Bacillati</taxon>
        <taxon>Bacillota</taxon>
        <taxon>Clostridia</taxon>
        <taxon>Eubacteriales</taxon>
        <taxon>Clostridiaceae</taxon>
        <taxon>Clostridium</taxon>
    </lineage>
</organism>
<evidence type="ECO:0000256" key="3">
    <source>
        <dbReference type="ARBA" id="ARBA00023082"/>
    </source>
</evidence>
<dbReference type="InterPro" id="IPR013325">
    <property type="entry name" value="RNA_pol_sigma_r2"/>
</dbReference>
<keyword evidence="1 6" id="KW-0963">Cytoplasm</keyword>
<keyword evidence="6" id="KW-0346">Stress response</keyword>
<dbReference type="PIRSF" id="PIRSF038953">
    <property type="entry name" value="SigI"/>
    <property type="match status" value="1"/>
</dbReference>
<dbReference type="EMBL" id="JACJLL010000059">
    <property type="protein sequence ID" value="MBM6819725.1"/>
    <property type="molecule type" value="Genomic_DNA"/>
</dbReference>
<sequence length="222" mass="25866">MDGFFQDNINDINGKDINILIDNYMPLIIKTVSSITGRYVSVKNDDEFSIALMAFKEAVDKYDENKGIFSSFAKLVISSRVKNHLVRENKHNKVESIEELSESGINIEDIYHTEIEGSDEISIEISKLKDEINKFGFSFEDLVEEAPKHDDTRKRAISISEKVNDEVILKNFMYEKRRLPIKQISLKFSVTEKILKRSKRFIISVVIILDKNFRNLKLWVRR</sequence>
<dbReference type="SUPFAM" id="SSF88946">
    <property type="entry name" value="Sigma2 domain of RNA polymerase sigma factors"/>
    <property type="match status" value="1"/>
</dbReference>
<name>A0ABS2FGQ8_9CLOT</name>
<keyword evidence="4 6" id="KW-0238">DNA-binding</keyword>
<feature type="short sequence motif" description="Polymerase core binding" evidence="6">
    <location>
        <begin position="46"/>
        <end position="59"/>
    </location>
</feature>
<evidence type="ECO:0000256" key="1">
    <source>
        <dbReference type="ARBA" id="ARBA00022490"/>
    </source>
</evidence>
<evidence type="ECO:0000256" key="5">
    <source>
        <dbReference type="ARBA" id="ARBA00023163"/>
    </source>
</evidence>
<comment type="similarity">
    <text evidence="6">Belongs to the sigma-70 factor family. SigI subfamily.</text>
</comment>
<dbReference type="Proteomes" id="UP000767334">
    <property type="component" value="Unassembled WGS sequence"/>
</dbReference>
<keyword evidence="3 6" id="KW-0731">Sigma factor</keyword>
<feature type="DNA-binding region" description="H-T-H motif" evidence="6">
    <location>
        <begin position="181"/>
        <end position="200"/>
    </location>
</feature>
<gene>
    <name evidence="6" type="primary">sigI</name>
    <name evidence="7" type="ORF">H6A19_10320</name>
</gene>
<comment type="activity regulation">
    <text evidence="6">Negatively regulated by the anti-sigma-I factor RsgI.</text>
</comment>
<comment type="subunit">
    <text evidence="6">Interacts with RsgI.</text>
</comment>
<evidence type="ECO:0000256" key="2">
    <source>
        <dbReference type="ARBA" id="ARBA00023015"/>
    </source>
</evidence>
<evidence type="ECO:0000256" key="6">
    <source>
        <dbReference type="HAMAP-Rule" id="MF_02064"/>
    </source>
</evidence>
<comment type="function">
    <text evidence="6">Sigma factors are initiation factors that promote the attachment of RNA polymerase to specific initiation sites and are then released.</text>
</comment>
<evidence type="ECO:0000256" key="4">
    <source>
        <dbReference type="ARBA" id="ARBA00023125"/>
    </source>
</evidence>
<reference evidence="7 8" key="1">
    <citation type="journal article" date="2021" name="Sci. Rep.">
        <title>The distribution of antibiotic resistance genes in chicken gut microbiota commensals.</title>
        <authorList>
            <person name="Juricova H."/>
            <person name="Matiasovicova J."/>
            <person name="Kubasova T."/>
            <person name="Cejkova D."/>
            <person name="Rychlik I."/>
        </authorList>
    </citation>
    <scope>NUCLEOTIDE SEQUENCE [LARGE SCALE GENOMIC DNA]</scope>
    <source>
        <strain evidence="7 8">An435</strain>
    </source>
</reference>
<keyword evidence="8" id="KW-1185">Reference proteome</keyword>
<evidence type="ECO:0000313" key="8">
    <source>
        <dbReference type="Proteomes" id="UP000767334"/>
    </source>
</evidence>
<keyword evidence="5 6" id="KW-0804">Transcription</keyword>
<accession>A0ABS2FGQ8</accession>
<evidence type="ECO:0000313" key="7">
    <source>
        <dbReference type="EMBL" id="MBM6819725.1"/>
    </source>
</evidence>
<dbReference type="HAMAP" id="MF_02064">
    <property type="entry name" value="Sigma70_SigI"/>
    <property type="match status" value="1"/>
</dbReference>
<proteinExistence type="inferred from homology"/>
<dbReference type="InterPro" id="IPR014244">
    <property type="entry name" value="RNA_pol_sigma-I"/>
</dbReference>
<dbReference type="Gene3D" id="1.10.1740.10">
    <property type="match status" value="1"/>
</dbReference>
<keyword evidence="2 6" id="KW-0805">Transcription regulation</keyword>
<dbReference type="RefSeq" id="WP_148322384.1">
    <property type="nucleotide sequence ID" value="NZ_JACJLL010000059.1"/>
</dbReference>
<comment type="subcellular location">
    <subcellularLocation>
        <location evidence="6">Cytoplasm</location>
    </subcellularLocation>
</comment>